<dbReference type="AlphaFoldDB" id="A0A4V3XB28"/>
<dbReference type="Pfam" id="PF20151">
    <property type="entry name" value="DUF6533"/>
    <property type="match status" value="1"/>
</dbReference>
<proteinExistence type="predicted"/>
<sequence>MSHVSSDSAIITAFRSELVGAFAVDSTVAMLAYEYILTVNQEVSMIWRRKWTSVTWLFIANRYLMVASTILNMSPYTSQLSSCNDTGSRIRFVAIFDTCRHEHAKVYLTADTILGTYCGNILTVPAITVFQNFEYLYYILSNYEIVTIGTRVAVIIADILVVALTWRKTFRHRMEAIRVGVRTPLSALLLRDGTVYFAAFLAMNIAQVLVATMPSLQNVAPVGSIILVLTPILISRFLLNLRQLGEPENEIQSCFDPQFSVLGFRVPTSTSIVGNMGADLDHSPAEGTDYVAEDADVGSRHDASMDGPAETLPGTPVMEDIFEIQEV</sequence>
<dbReference type="InterPro" id="IPR045340">
    <property type="entry name" value="DUF6533"/>
</dbReference>
<feature type="transmembrane region" description="Helical" evidence="1">
    <location>
        <begin position="219"/>
        <end position="239"/>
    </location>
</feature>
<evidence type="ECO:0000256" key="1">
    <source>
        <dbReference type="SAM" id="Phobius"/>
    </source>
</evidence>
<evidence type="ECO:0000313" key="3">
    <source>
        <dbReference type="EMBL" id="THH00333.1"/>
    </source>
</evidence>
<comment type="caution">
    <text evidence="3">The sequence shown here is derived from an EMBL/GenBank/DDBJ whole genome shotgun (WGS) entry which is preliminary data.</text>
</comment>
<organism evidence="3 4">
    <name type="scientific">Hermanssonia centrifuga</name>
    <dbReference type="NCBI Taxonomy" id="98765"/>
    <lineage>
        <taxon>Eukaryota</taxon>
        <taxon>Fungi</taxon>
        <taxon>Dikarya</taxon>
        <taxon>Basidiomycota</taxon>
        <taxon>Agaricomycotina</taxon>
        <taxon>Agaricomycetes</taxon>
        <taxon>Polyporales</taxon>
        <taxon>Meruliaceae</taxon>
        <taxon>Hermanssonia</taxon>
    </lineage>
</organism>
<keyword evidence="1" id="KW-0472">Membrane</keyword>
<evidence type="ECO:0000313" key="4">
    <source>
        <dbReference type="Proteomes" id="UP000309038"/>
    </source>
</evidence>
<name>A0A4V3XB28_9APHY</name>
<protein>
    <recommendedName>
        <fullName evidence="2">DUF6533 domain-containing protein</fullName>
    </recommendedName>
</protein>
<keyword evidence="1" id="KW-0812">Transmembrane</keyword>
<accession>A0A4V3XB28</accession>
<feature type="transmembrane region" description="Helical" evidence="1">
    <location>
        <begin position="145"/>
        <end position="166"/>
    </location>
</feature>
<keyword evidence="1" id="KW-1133">Transmembrane helix</keyword>
<keyword evidence="4" id="KW-1185">Reference proteome</keyword>
<dbReference type="Proteomes" id="UP000309038">
    <property type="component" value="Unassembled WGS sequence"/>
</dbReference>
<dbReference type="EMBL" id="SGPJ01000053">
    <property type="protein sequence ID" value="THH00333.1"/>
    <property type="molecule type" value="Genomic_DNA"/>
</dbReference>
<evidence type="ECO:0000259" key="2">
    <source>
        <dbReference type="Pfam" id="PF20151"/>
    </source>
</evidence>
<reference evidence="3 4" key="1">
    <citation type="submission" date="2019-02" db="EMBL/GenBank/DDBJ databases">
        <title>Genome sequencing of the rare red list fungi Phlebia centrifuga.</title>
        <authorList>
            <person name="Buettner E."/>
            <person name="Kellner H."/>
        </authorList>
    </citation>
    <scope>NUCLEOTIDE SEQUENCE [LARGE SCALE GENOMIC DNA]</scope>
    <source>
        <strain evidence="3 4">DSM 108282</strain>
    </source>
</reference>
<feature type="transmembrane region" description="Helical" evidence="1">
    <location>
        <begin position="195"/>
        <end position="213"/>
    </location>
</feature>
<feature type="domain" description="DUF6533" evidence="2">
    <location>
        <begin position="27"/>
        <end position="66"/>
    </location>
</feature>
<gene>
    <name evidence="3" type="ORF">EW026_g2161</name>
</gene>